<evidence type="ECO:0000259" key="3">
    <source>
        <dbReference type="PROSITE" id="PS51186"/>
    </source>
</evidence>
<keyword evidence="5" id="KW-1185">Reference proteome</keyword>
<dbReference type="GO" id="GO:0016747">
    <property type="term" value="F:acyltransferase activity, transferring groups other than amino-acyl groups"/>
    <property type="evidence" value="ECO:0007669"/>
    <property type="project" value="InterPro"/>
</dbReference>
<dbReference type="InterPro" id="IPR000182">
    <property type="entry name" value="GNAT_dom"/>
</dbReference>
<dbReference type="RefSeq" id="WP_089270760.1">
    <property type="nucleotide sequence ID" value="NZ_FZNN01000010.1"/>
</dbReference>
<organism evidence="4 5">
    <name type="scientific">Puniceibacterium sediminis</name>
    <dbReference type="NCBI Taxonomy" id="1608407"/>
    <lineage>
        <taxon>Bacteria</taxon>
        <taxon>Pseudomonadati</taxon>
        <taxon>Pseudomonadota</taxon>
        <taxon>Alphaproteobacteria</taxon>
        <taxon>Rhodobacterales</taxon>
        <taxon>Paracoccaceae</taxon>
        <taxon>Puniceibacterium</taxon>
    </lineage>
</organism>
<keyword evidence="1 4" id="KW-0808">Transferase</keyword>
<dbReference type="CDD" id="cd04301">
    <property type="entry name" value="NAT_SF"/>
    <property type="match status" value="1"/>
</dbReference>
<evidence type="ECO:0000313" key="5">
    <source>
        <dbReference type="Proteomes" id="UP000198417"/>
    </source>
</evidence>
<reference evidence="4 5" key="1">
    <citation type="submission" date="2017-06" db="EMBL/GenBank/DDBJ databases">
        <authorList>
            <person name="Kim H.J."/>
            <person name="Triplett B.A."/>
        </authorList>
    </citation>
    <scope>NUCLEOTIDE SEQUENCE [LARGE SCALE GENOMIC DNA]</scope>
    <source>
        <strain evidence="4 5">DSM 29052</strain>
    </source>
</reference>
<evidence type="ECO:0000256" key="1">
    <source>
        <dbReference type="ARBA" id="ARBA00022679"/>
    </source>
</evidence>
<evidence type="ECO:0000256" key="2">
    <source>
        <dbReference type="ARBA" id="ARBA00023315"/>
    </source>
</evidence>
<dbReference type="Gene3D" id="3.40.630.30">
    <property type="match status" value="1"/>
</dbReference>
<gene>
    <name evidence="4" type="ORF">SAMN06265370_11022</name>
</gene>
<dbReference type="Pfam" id="PF00583">
    <property type="entry name" value="Acetyltransf_1"/>
    <property type="match status" value="1"/>
</dbReference>
<protein>
    <submittedName>
        <fullName evidence="4">Phosphinothricin acetyltransferase</fullName>
    </submittedName>
</protein>
<dbReference type="EMBL" id="FZNN01000010">
    <property type="protein sequence ID" value="SNR55502.1"/>
    <property type="molecule type" value="Genomic_DNA"/>
</dbReference>
<dbReference type="OrthoDB" id="5459937at2"/>
<feature type="domain" description="N-acetyltransferase" evidence="3">
    <location>
        <begin position="1"/>
        <end position="159"/>
    </location>
</feature>
<dbReference type="SUPFAM" id="SSF55729">
    <property type="entry name" value="Acyl-CoA N-acyltransferases (Nat)"/>
    <property type="match status" value="1"/>
</dbReference>
<sequence>MIVRAAQRGDAAQIAVIWNAVIETTAITFTTDLKTDAGITSDILARGGGFQVAEQDGLVAGFGTYSPFRGGPGYARTMEHSIMLAPHARGSGIGRALMTGLCEHARSVGVHSMWAGISAENPGAVPFHAALGFAEIARLPEVGFKFGRWMDLILMQKIL</sequence>
<dbReference type="AlphaFoldDB" id="A0A238XA51"/>
<dbReference type="PANTHER" id="PTHR43072">
    <property type="entry name" value="N-ACETYLTRANSFERASE"/>
    <property type="match status" value="1"/>
</dbReference>
<dbReference type="InterPro" id="IPR016181">
    <property type="entry name" value="Acyl_CoA_acyltransferase"/>
</dbReference>
<proteinExistence type="predicted"/>
<dbReference type="PANTHER" id="PTHR43072:SF23">
    <property type="entry name" value="UPF0039 PROTEIN C11D3.02C"/>
    <property type="match status" value="1"/>
</dbReference>
<dbReference type="PROSITE" id="PS51186">
    <property type="entry name" value="GNAT"/>
    <property type="match status" value="1"/>
</dbReference>
<keyword evidence="2" id="KW-0012">Acyltransferase</keyword>
<accession>A0A238XA51</accession>
<name>A0A238XA51_9RHOB</name>
<evidence type="ECO:0000313" key="4">
    <source>
        <dbReference type="EMBL" id="SNR55502.1"/>
    </source>
</evidence>
<dbReference type="Proteomes" id="UP000198417">
    <property type="component" value="Unassembled WGS sequence"/>
</dbReference>